<keyword evidence="6" id="KW-1185">Reference proteome</keyword>
<dbReference type="Pfam" id="PF06253">
    <property type="entry name" value="MTTB"/>
    <property type="match status" value="1"/>
</dbReference>
<comment type="similarity">
    <text evidence="1 4">Belongs to the trimethylamine methyltransferase family.</text>
</comment>
<dbReference type="InterPro" id="IPR010426">
    <property type="entry name" value="MTTB_MeTrfase"/>
</dbReference>
<keyword evidence="2 5" id="KW-0489">Methyltransferase</keyword>
<protein>
    <recommendedName>
        <fullName evidence="4">Methyltransferase</fullName>
        <ecNumber evidence="4">2.1.1.-</ecNumber>
    </recommendedName>
</protein>
<comment type="caution">
    <text evidence="5">The sequence shown here is derived from an EMBL/GenBank/DDBJ whole genome shotgun (WGS) entry which is preliminary data.</text>
</comment>
<dbReference type="GO" id="GO:0032259">
    <property type="term" value="P:methylation"/>
    <property type="evidence" value="ECO:0007669"/>
    <property type="project" value="UniProtKB-KW"/>
</dbReference>
<dbReference type="Proteomes" id="UP001176021">
    <property type="component" value="Unassembled WGS sequence"/>
</dbReference>
<dbReference type="EMBL" id="JAMJEV010000003">
    <property type="protein sequence ID" value="MDO0822126.1"/>
    <property type="molecule type" value="Genomic_DNA"/>
</dbReference>
<proteinExistence type="inferred from homology"/>
<evidence type="ECO:0000256" key="2">
    <source>
        <dbReference type="ARBA" id="ARBA00022603"/>
    </source>
</evidence>
<evidence type="ECO:0000256" key="1">
    <source>
        <dbReference type="ARBA" id="ARBA00007137"/>
    </source>
</evidence>
<dbReference type="GO" id="GO:0008168">
    <property type="term" value="F:methyltransferase activity"/>
    <property type="evidence" value="ECO:0007669"/>
    <property type="project" value="UniProtKB-KW"/>
</dbReference>
<evidence type="ECO:0000313" key="5">
    <source>
        <dbReference type="EMBL" id="MDO0822126.1"/>
    </source>
</evidence>
<evidence type="ECO:0000256" key="3">
    <source>
        <dbReference type="ARBA" id="ARBA00022679"/>
    </source>
</evidence>
<sequence length="473" mass="52541">MALRSRLEFIGKEDYTRIHEASLKILAETGVAFHDDEAVELFKKHGARVNGKVVYITRELVEKALATTPSKFKWSARNDQQSVIVGDGFIQQPNVGPVYIQDMDKGRRLATLQDYTNIQKLCQASDVINLVGSIPVDPSDVANENKHLSMMYEIIKNTDKPIIGMCTEGLQAKHQLDMVAMAVGGQQFLAENPCVGVLVNPLSPLAYAPETIQTMREYAKLRQPLLLAPCIMAGVTAPISLLGTSVLQNTEFLAGLVFSQLVGPGTPVVYGNASTRSYFKRASFCAGTPEAMMINTSNIQMGLEFYNLPTRTMCGITESKILDAQAGYESMMSLMMGMMSGAHIAVQCLGVLDAIMATSYEKFILDEEMIRRVLHIYKGIDTSDEALSVDIIQEMGQNGSYLMHTNTFEHFRESWTPTVSEWGSYDEWVTQGSEDVVVRANRKYKEILNNAPESLIDKDLDKDLQRYIEKASI</sequence>
<gene>
    <name evidence="5" type="ORF">M8H41_04565</name>
</gene>
<reference evidence="5" key="1">
    <citation type="submission" date="2022-05" db="EMBL/GenBank/DDBJ databases">
        <title>Expanded diversity of anoxic marine methylotrophy in a Black Sea sulfate reducing microorganism.</title>
        <authorList>
            <person name="Fischer P.Q."/>
            <person name="Stams A.J.M."/>
            <person name="Villanueva L."/>
            <person name="Sousa D.Z."/>
        </authorList>
    </citation>
    <scope>NUCLEOTIDE SEQUENCE</scope>
    <source>
        <strain evidence="5">P130</strain>
    </source>
</reference>
<dbReference type="RefSeq" id="WP_301998408.1">
    <property type="nucleotide sequence ID" value="NZ_JAMJEV010000003.1"/>
</dbReference>
<dbReference type="Gene3D" id="3.20.20.480">
    <property type="entry name" value="Trimethylamine methyltransferase-like"/>
    <property type="match status" value="1"/>
</dbReference>
<accession>A0ABT8QLC0</accession>
<organism evidence="5 6">
    <name type="scientific">Desulfosporosinus nitroreducens</name>
    <dbReference type="NCBI Taxonomy" id="2018668"/>
    <lineage>
        <taxon>Bacteria</taxon>
        <taxon>Bacillati</taxon>
        <taxon>Bacillota</taxon>
        <taxon>Clostridia</taxon>
        <taxon>Eubacteriales</taxon>
        <taxon>Desulfitobacteriaceae</taxon>
        <taxon>Desulfosporosinus</taxon>
    </lineage>
</organism>
<dbReference type="EC" id="2.1.1.-" evidence="4"/>
<evidence type="ECO:0000256" key="4">
    <source>
        <dbReference type="PIRNR" id="PIRNR037567"/>
    </source>
</evidence>
<evidence type="ECO:0000313" key="6">
    <source>
        <dbReference type="Proteomes" id="UP001176021"/>
    </source>
</evidence>
<name>A0ABT8QLC0_9FIRM</name>
<dbReference type="PIRSF" id="PIRSF037567">
    <property type="entry name" value="MTTB_MeTrfase"/>
    <property type="match status" value="1"/>
</dbReference>
<dbReference type="InterPro" id="IPR038601">
    <property type="entry name" value="MttB-like_sf"/>
</dbReference>
<keyword evidence="3 4" id="KW-0808">Transferase</keyword>